<comment type="cofactor">
    <cofactor evidence="1">
        <name>FAD</name>
        <dbReference type="ChEBI" id="CHEBI:57692"/>
    </cofactor>
</comment>
<dbReference type="InterPro" id="IPR036250">
    <property type="entry name" value="AcylCo_DH-like_C"/>
</dbReference>
<protein>
    <submittedName>
        <fullName evidence="8">Acyl-CoA dehydrogenase family protein</fullName>
    </submittedName>
</protein>
<sequence length="374" mass="39220">MSTVDVVVADGTGAEGSSVQTAVDRALARLRWNDYSLHTEQEDLRDTVRRFLGRACPAETVRAAEPGGFDPELWRRAAEAGIVGIGLAEEAGGQGGGVVEIVLVAAEIGRALAPVPLVEHMVASRLLAALGREPDDTIVSLAPLSDERPGAQLVPGGAVARRVAAWVGDDLVLWSRSAPPQQAANDGAAPLAWWHPGDGRVEVLATGDRARALWTTAVGEYRVATASALAGLASGAVAHARDYAIQRQAFGGPIARFQAISHTLVDATMAVATAENLVHRAAWYVQHEPAERPELPAFALSNAAAVAQRVCARSVHVHGGFGLTLEADISLYHRRAAAWSFPGGGPRTLRAAAAPALDRLLTRLDRTDSAGGTR</sequence>
<reference evidence="9" key="1">
    <citation type="journal article" date="2019" name="Int. J. Syst. Evol. Microbiol.">
        <title>The Global Catalogue of Microorganisms (GCM) 10K type strain sequencing project: providing services to taxonomists for standard genome sequencing and annotation.</title>
        <authorList>
            <consortium name="The Broad Institute Genomics Platform"/>
            <consortium name="The Broad Institute Genome Sequencing Center for Infectious Disease"/>
            <person name="Wu L."/>
            <person name="Ma J."/>
        </authorList>
    </citation>
    <scope>NUCLEOTIDE SEQUENCE [LARGE SCALE GENOMIC DNA]</scope>
    <source>
        <strain evidence="9">JCM 17906</strain>
    </source>
</reference>
<dbReference type="PANTHER" id="PTHR43884">
    <property type="entry name" value="ACYL-COA DEHYDROGENASE"/>
    <property type="match status" value="1"/>
</dbReference>
<dbReference type="RefSeq" id="WP_345426866.1">
    <property type="nucleotide sequence ID" value="NZ_BAABGT010000113.1"/>
</dbReference>
<dbReference type="SUPFAM" id="SSF47203">
    <property type="entry name" value="Acyl-CoA dehydrogenase C-terminal domain-like"/>
    <property type="match status" value="1"/>
</dbReference>
<gene>
    <name evidence="8" type="ORF">GCM10023175_64920</name>
</gene>
<evidence type="ECO:0000313" key="9">
    <source>
        <dbReference type="Proteomes" id="UP001501598"/>
    </source>
</evidence>
<name>A0ABP8S2R4_9PSEU</name>
<comment type="caution">
    <text evidence="8">The sequence shown here is derived from an EMBL/GenBank/DDBJ whole genome shotgun (WGS) entry which is preliminary data.</text>
</comment>
<dbReference type="Gene3D" id="1.10.540.10">
    <property type="entry name" value="Acyl-CoA dehydrogenase/oxidase, N-terminal domain"/>
    <property type="match status" value="1"/>
</dbReference>
<proteinExistence type="inferred from homology"/>
<dbReference type="Pfam" id="PF00441">
    <property type="entry name" value="Acyl-CoA_dh_1"/>
    <property type="match status" value="1"/>
</dbReference>
<evidence type="ECO:0000256" key="5">
    <source>
        <dbReference type="ARBA" id="ARBA00023002"/>
    </source>
</evidence>
<dbReference type="Pfam" id="PF02771">
    <property type="entry name" value="Acyl-CoA_dh_N"/>
    <property type="match status" value="1"/>
</dbReference>
<accession>A0ABP8S2R4</accession>
<organism evidence="8 9">
    <name type="scientific">Pseudonocardia xishanensis</name>
    <dbReference type="NCBI Taxonomy" id="630995"/>
    <lineage>
        <taxon>Bacteria</taxon>
        <taxon>Bacillati</taxon>
        <taxon>Actinomycetota</taxon>
        <taxon>Actinomycetes</taxon>
        <taxon>Pseudonocardiales</taxon>
        <taxon>Pseudonocardiaceae</taxon>
        <taxon>Pseudonocardia</taxon>
    </lineage>
</organism>
<dbReference type="InterPro" id="IPR013786">
    <property type="entry name" value="AcylCoA_DH/ox_N"/>
</dbReference>
<evidence type="ECO:0000259" key="7">
    <source>
        <dbReference type="Pfam" id="PF02771"/>
    </source>
</evidence>
<feature type="domain" description="Acyl-CoA dehydrogenase/oxidase C-terminal" evidence="6">
    <location>
        <begin position="216"/>
        <end position="344"/>
    </location>
</feature>
<dbReference type="SUPFAM" id="SSF56645">
    <property type="entry name" value="Acyl-CoA dehydrogenase NM domain-like"/>
    <property type="match status" value="1"/>
</dbReference>
<evidence type="ECO:0000256" key="1">
    <source>
        <dbReference type="ARBA" id="ARBA00001974"/>
    </source>
</evidence>
<feature type="domain" description="Acyl-CoA dehydrogenase/oxidase N-terminal" evidence="7">
    <location>
        <begin position="39"/>
        <end position="132"/>
    </location>
</feature>
<evidence type="ECO:0000256" key="3">
    <source>
        <dbReference type="ARBA" id="ARBA00022630"/>
    </source>
</evidence>
<evidence type="ECO:0000313" key="8">
    <source>
        <dbReference type="EMBL" id="GAA4558561.1"/>
    </source>
</evidence>
<evidence type="ECO:0000259" key="6">
    <source>
        <dbReference type="Pfam" id="PF00441"/>
    </source>
</evidence>
<keyword evidence="3" id="KW-0285">Flavoprotein</keyword>
<keyword evidence="4" id="KW-0274">FAD</keyword>
<dbReference type="Gene3D" id="1.20.140.10">
    <property type="entry name" value="Butyryl-CoA Dehydrogenase, subunit A, domain 3"/>
    <property type="match status" value="1"/>
</dbReference>
<keyword evidence="5" id="KW-0560">Oxidoreductase</keyword>
<dbReference type="InterPro" id="IPR009075">
    <property type="entry name" value="AcylCo_DH/oxidase_C"/>
</dbReference>
<dbReference type="PANTHER" id="PTHR43884:SF20">
    <property type="entry name" value="ACYL-COA DEHYDROGENASE FADE28"/>
    <property type="match status" value="1"/>
</dbReference>
<dbReference type="EMBL" id="BAABGT010000113">
    <property type="protein sequence ID" value="GAA4558561.1"/>
    <property type="molecule type" value="Genomic_DNA"/>
</dbReference>
<keyword evidence="9" id="KW-1185">Reference proteome</keyword>
<comment type="similarity">
    <text evidence="2">Belongs to the acyl-CoA dehydrogenase family.</text>
</comment>
<evidence type="ECO:0000256" key="2">
    <source>
        <dbReference type="ARBA" id="ARBA00009347"/>
    </source>
</evidence>
<dbReference type="Proteomes" id="UP001501598">
    <property type="component" value="Unassembled WGS sequence"/>
</dbReference>
<dbReference type="InterPro" id="IPR037069">
    <property type="entry name" value="AcylCoA_DH/ox_N_sf"/>
</dbReference>
<evidence type="ECO:0000256" key="4">
    <source>
        <dbReference type="ARBA" id="ARBA00022827"/>
    </source>
</evidence>
<dbReference type="InterPro" id="IPR009100">
    <property type="entry name" value="AcylCoA_DH/oxidase_NM_dom_sf"/>
</dbReference>